<organism evidence="1">
    <name type="scientific">marine sediment metagenome</name>
    <dbReference type="NCBI Taxonomy" id="412755"/>
    <lineage>
        <taxon>unclassified sequences</taxon>
        <taxon>metagenomes</taxon>
        <taxon>ecological metagenomes</taxon>
    </lineage>
</organism>
<name>A0A0F9WEY4_9ZZZZ</name>
<accession>A0A0F9WEY4</accession>
<reference evidence="1" key="1">
    <citation type="journal article" date="2015" name="Nature">
        <title>Complex archaea that bridge the gap between prokaryotes and eukaryotes.</title>
        <authorList>
            <person name="Spang A."/>
            <person name="Saw J.H."/>
            <person name="Jorgensen S.L."/>
            <person name="Zaremba-Niedzwiedzka K."/>
            <person name="Martijn J."/>
            <person name="Lind A.E."/>
            <person name="van Eijk R."/>
            <person name="Schleper C."/>
            <person name="Guy L."/>
            <person name="Ettema T.J."/>
        </authorList>
    </citation>
    <scope>NUCLEOTIDE SEQUENCE</scope>
</reference>
<gene>
    <name evidence="1" type="ORF">LCGC14_0288930</name>
</gene>
<evidence type="ECO:0000313" key="1">
    <source>
        <dbReference type="EMBL" id="KKN84431.1"/>
    </source>
</evidence>
<dbReference type="Gene3D" id="3.10.28.10">
    <property type="entry name" value="Homing endonucleases"/>
    <property type="match status" value="1"/>
</dbReference>
<dbReference type="AlphaFoldDB" id="A0A0F9WEY4"/>
<dbReference type="EMBL" id="LAZR01000171">
    <property type="protein sequence ID" value="KKN84431.1"/>
    <property type="molecule type" value="Genomic_DNA"/>
</dbReference>
<dbReference type="InterPro" id="IPR027434">
    <property type="entry name" value="Homing_endonucl"/>
</dbReference>
<proteinExistence type="predicted"/>
<protein>
    <submittedName>
        <fullName evidence="1">Uncharacterized protein</fullName>
    </submittedName>
</protein>
<comment type="caution">
    <text evidence="1">The sequence shown here is derived from an EMBL/GenBank/DDBJ whole genome shotgun (WGS) entry which is preliminary data.</text>
</comment>
<sequence length="310" mass="35418">MYKGKRTDQTVRTMSDVEAAWVGAMIEGEGSIRLRGRLKPGVWVPIGAHTRDRLDDVDQISPMGVDFYSTDVETIATMLRLTGCGTVYYREPRPDYVSPNGAQAFAKKPSWQWVVQYKELVRGICAQIQPYLTSKRDLAMLAYMSPIAGGSCHPSHFEAPAPADMSEEEIERNWADYNRQKKSGIDPRAIDKHFKFKEGHEPGYLEEESGWKYLNIEFEGEEADPDQRDLLKDSTPVAMDCERCGTQLRAVGSMSSWDVMNQPRVSLVNRDDIDKTRQKELEEEKVVILACPNCRQKYQWLEEFLPKELP</sequence>